<organism evidence="5 6">
    <name type="scientific">Blattamonas nauphoetae</name>
    <dbReference type="NCBI Taxonomy" id="2049346"/>
    <lineage>
        <taxon>Eukaryota</taxon>
        <taxon>Metamonada</taxon>
        <taxon>Preaxostyla</taxon>
        <taxon>Oxymonadida</taxon>
        <taxon>Blattamonas</taxon>
    </lineage>
</organism>
<keyword evidence="6" id="KW-1185">Reference proteome</keyword>
<accession>A0ABQ9YFR7</accession>
<dbReference type="PANTHER" id="PTHR10732:SF0">
    <property type="entry name" value="40S RIBOSOMAL PROTEIN S17"/>
    <property type="match status" value="1"/>
</dbReference>
<dbReference type="EMBL" id="JARBJD010000010">
    <property type="protein sequence ID" value="KAK2962596.1"/>
    <property type="molecule type" value="Genomic_DNA"/>
</dbReference>
<dbReference type="PANTHER" id="PTHR10732">
    <property type="entry name" value="40S RIBOSOMAL PROTEIN S17"/>
    <property type="match status" value="1"/>
</dbReference>
<comment type="similarity">
    <text evidence="1">Belongs to the eukaryotic ribosomal protein eS17 family.</text>
</comment>
<evidence type="ECO:0000256" key="2">
    <source>
        <dbReference type="ARBA" id="ARBA00022980"/>
    </source>
</evidence>
<reference evidence="5 6" key="1">
    <citation type="journal article" date="2022" name="bioRxiv">
        <title>Genomics of Preaxostyla Flagellates Illuminates Evolutionary Transitions and the Path Towards Mitochondrial Loss.</title>
        <authorList>
            <person name="Novak L.V.F."/>
            <person name="Treitli S.C."/>
            <person name="Pyrih J."/>
            <person name="Halakuc P."/>
            <person name="Pipaliya S.V."/>
            <person name="Vacek V."/>
            <person name="Brzon O."/>
            <person name="Soukal P."/>
            <person name="Eme L."/>
            <person name="Dacks J.B."/>
            <person name="Karnkowska A."/>
            <person name="Elias M."/>
            <person name="Hampl V."/>
        </authorList>
    </citation>
    <scope>NUCLEOTIDE SEQUENCE [LARGE SCALE GENOMIC DNA]</scope>
    <source>
        <strain evidence="5">NAU3</strain>
        <tissue evidence="5">Gut</tissue>
    </source>
</reference>
<dbReference type="Proteomes" id="UP001281761">
    <property type="component" value="Unassembled WGS sequence"/>
</dbReference>
<evidence type="ECO:0000256" key="3">
    <source>
        <dbReference type="ARBA" id="ARBA00023274"/>
    </source>
</evidence>
<keyword evidence="2 5" id="KW-0689">Ribosomal protein</keyword>
<evidence type="ECO:0000256" key="4">
    <source>
        <dbReference type="SAM" id="MobiDB-lite"/>
    </source>
</evidence>
<evidence type="ECO:0000313" key="6">
    <source>
        <dbReference type="Proteomes" id="UP001281761"/>
    </source>
</evidence>
<dbReference type="InterPro" id="IPR001210">
    <property type="entry name" value="Ribosomal_eS17"/>
</dbReference>
<proteinExistence type="inferred from homology"/>
<dbReference type="SUPFAM" id="SSF116820">
    <property type="entry name" value="Rps17e-like"/>
    <property type="match status" value="1"/>
</dbReference>
<dbReference type="GO" id="GO:0005840">
    <property type="term" value="C:ribosome"/>
    <property type="evidence" value="ECO:0007669"/>
    <property type="project" value="UniProtKB-KW"/>
</dbReference>
<dbReference type="InterPro" id="IPR036401">
    <property type="entry name" value="Ribosomal_eS17_sf"/>
</dbReference>
<feature type="region of interest" description="Disordered" evidence="4">
    <location>
        <begin position="114"/>
        <end position="141"/>
    </location>
</feature>
<feature type="compositionally biased region" description="Basic residues" evidence="4">
    <location>
        <begin position="129"/>
        <end position="141"/>
    </location>
</feature>
<comment type="caution">
    <text evidence="5">The sequence shown here is derived from an EMBL/GenBank/DDBJ whole genome shotgun (WGS) entry which is preliminary data.</text>
</comment>
<name>A0ABQ9YFR7_9EUKA</name>
<sequence>MGRVRNKAVKKSARVIIERFYPRLTNDFQVNKRIVEQVAILSSKRLRNKIAGFLTHLMVRIEKGPVHGISLKIQEEERERRDNYCPEVSEVKEDHIEVDKTTMEMLRAIGMAKIPGVNYQPPEGERRQRSGNKKRPTRGRK</sequence>
<keyword evidence="3" id="KW-0687">Ribonucleoprotein</keyword>
<evidence type="ECO:0000256" key="1">
    <source>
        <dbReference type="ARBA" id="ARBA00010444"/>
    </source>
</evidence>
<dbReference type="Gene3D" id="1.10.60.20">
    <property type="entry name" value="Ribosomal protein S17e-like"/>
    <property type="match status" value="1"/>
</dbReference>
<protein>
    <submittedName>
        <fullName evidence="5">40S ribosomal protein S17-B</fullName>
    </submittedName>
</protein>
<evidence type="ECO:0000313" key="5">
    <source>
        <dbReference type="EMBL" id="KAK2962596.1"/>
    </source>
</evidence>
<dbReference type="HAMAP" id="MF_00511">
    <property type="entry name" value="Ribosomal_eS17"/>
    <property type="match status" value="1"/>
</dbReference>
<gene>
    <name evidence="5" type="ORF">BLNAU_2429</name>
</gene>
<dbReference type="Pfam" id="PF00833">
    <property type="entry name" value="Ribosomal_S17e"/>
    <property type="match status" value="1"/>
</dbReference>